<reference evidence="1" key="1">
    <citation type="submission" date="2015-10" db="EMBL/GenBank/DDBJ databases">
        <authorList>
            <person name="Regsiter A."/>
            <person name="william w."/>
        </authorList>
    </citation>
    <scope>NUCLEOTIDE SEQUENCE</scope>
    <source>
        <strain evidence="1">Montdore</strain>
    </source>
</reference>
<protein>
    <submittedName>
        <fullName evidence="1">Uncharacterized protein</fullName>
    </submittedName>
</protein>
<accession>A0A292Q829</accession>
<dbReference type="Proteomes" id="UP001412239">
    <property type="component" value="Unassembled WGS sequence"/>
</dbReference>
<name>A0A292Q829_9PEZI</name>
<evidence type="ECO:0000313" key="1">
    <source>
        <dbReference type="EMBL" id="CUS15889.1"/>
    </source>
</evidence>
<evidence type="ECO:0000313" key="2">
    <source>
        <dbReference type="Proteomes" id="UP001412239"/>
    </source>
</evidence>
<dbReference type="EMBL" id="LN890943">
    <property type="protein sequence ID" value="CUS15889.1"/>
    <property type="molecule type" value="Genomic_DNA"/>
</dbReference>
<sequence length="225" mass="25990">MESSDIHGNILQTIEMVTNLDMPTQKMIPYLRTLLEYHLYRARAYGPLDKCLQFMHDQMDKSAREHEIHASSSRTRLAQRLALESVLVTHIGHGDAASAVLLRFAGRNTTENLIDWDTFELTRMRKKIARATVHDAEERLKAVSALRSEKAEYVEPGLWALELIKAKVEDQMGKYRVLEADKRLRLRVLSPNSKKWSQEAKKHFLDMVEKGLVPRHTPTYPLVKM</sequence>
<gene>
    <name evidence="1" type="ORF">GSTUAT00000166001</name>
</gene>
<keyword evidence="2" id="KW-1185">Reference proteome</keyword>
<proteinExistence type="predicted"/>
<dbReference type="AlphaFoldDB" id="A0A292Q829"/>
<organism evidence="1 2">
    <name type="scientific">Tuber aestivum</name>
    <name type="common">summer truffle</name>
    <dbReference type="NCBI Taxonomy" id="59557"/>
    <lineage>
        <taxon>Eukaryota</taxon>
        <taxon>Fungi</taxon>
        <taxon>Dikarya</taxon>
        <taxon>Ascomycota</taxon>
        <taxon>Pezizomycotina</taxon>
        <taxon>Pezizomycetes</taxon>
        <taxon>Pezizales</taxon>
        <taxon>Tuberaceae</taxon>
        <taxon>Tuber</taxon>
    </lineage>
</organism>